<keyword evidence="3" id="KW-1185">Reference proteome</keyword>
<organism evidence="2 3">
    <name type="scientific">Trichostrongylus colubriformis</name>
    <name type="common">Black scour worm</name>
    <dbReference type="NCBI Taxonomy" id="6319"/>
    <lineage>
        <taxon>Eukaryota</taxon>
        <taxon>Metazoa</taxon>
        <taxon>Ecdysozoa</taxon>
        <taxon>Nematoda</taxon>
        <taxon>Chromadorea</taxon>
        <taxon>Rhabditida</taxon>
        <taxon>Rhabditina</taxon>
        <taxon>Rhabditomorpha</taxon>
        <taxon>Strongyloidea</taxon>
        <taxon>Trichostrongylidae</taxon>
        <taxon>Trichostrongylus</taxon>
    </lineage>
</organism>
<sequence>MFMPFLYEWQRLHGSKLTRNIRASFNYAELLTQDKNYIPFYTMEFLFGERYKGFIIPCTGDVDDERTPNEPEAVSPTRIVPADPKFHRTAK</sequence>
<evidence type="ECO:0000313" key="2">
    <source>
        <dbReference type="EMBL" id="KAK5969964.1"/>
    </source>
</evidence>
<dbReference type="AlphaFoldDB" id="A0AAN8IZ24"/>
<protein>
    <submittedName>
        <fullName evidence="2">Uncharacterized protein</fullName>
    </submittedName>
</protein>
<name>A0AAN8IZ24_TRICO</name>
<feature type="region of interest" description="Disordered" evidence="1">
    <location>
        <begin position="66"/>
        <end position="91"/>
    </location>
</feature>
<proteinExistence type="predicted"/>
<reference evidence="2 3" key="1">
    <citation type="submission" date="2019-10" db="EMBL/GenBank/DDBJ databases">
        <title>Assembly and Annotation for the nematode Trichostrongylus colubriformis.</title>
        <authorList>
            <person name="Martin J."/>
        </authorList>
    </citation>
    <scope>NUCLEOTIDE SEQUENCE [LARGE SCALE GENOMIC DNA]</scope>
    <source>
        <strain evidence="2">G859</strain>
        <tissue evidence="2">Whole worm</tissue>
    </source>
</reference>
<accession>A0AAN8IZ24</accession>
<dbReference type="EMBL" id="WIXE01019512">
    <property type="protein sequence ID" value="KAK5969964.1"/>
    <property type="molecule type" value="Genomic_DNA"/>
</dbReference>
<dbReference type="Proteomes" id="UP001331761">
    <property type="component" value="Unassembled WGS sequence"/>
</dbReference>
<evidence type="ECO:0000313" key="3">
    <source>
        <dbReference type="Proteomes" id="UP001331761"/>
    </source>
</evidence>
<evidence type="ECO:0000256" key="1">
    <source>
        <dbReference type="SAM" id="MobiDB-lite"/>
    </source>
</evidence>
<gene>
    <name evidence="2" type="ORF">GCK32_011063</name>
</gene>
<comment type="caution">
    <text evidence="2">The sequence shown here is derived from an EMBL/GenBank/DDBJ whole genome shotgun (WGS) entry which is preliminary data.</text>
</comment>